<reference evidence="2 3" key="1">
    <citation type="submission" date="2022-11" db="EMBL/GenBank/DDBJ databases">
        <title>Minimal conservation of predation-associated metabolite biosynthetic gene clusters underscores biosynthetic potential of Myxococcota including descriptions for ten novel species: Archangium lansinium sp. nov., Myxococcus landrumus sp. nov., Nannocystis bai.</title>
        <authorList>
            <person name="Ahearne A."/>
            <person name="Stevens C."/>
            <person name="Phillips K."/>
        </authorList>
    </citation>
    <scope>NUCLEOTIDE SEQUENCE [LARGE SCALE GENOMIC DNA]</scope>
    <source>
        <strain evidence="2 3">MIWBW</strain>
    </source>
</reference>
<sequence>MLTPLHSAYCLVGLLLCLSGDVALGLLTLGGLAGCIAFDSWWRRPPFHVLAVLAAPVGAQARYAVESTVADLAHRHGLSYEQLGYLLEDLGRTLRSSEAER</sequence>
<gene>
    <name evidence="2" type="ORF">OV287_56005</name>
</gene>
<keyword evidence="1" id="KW-1133">Transmembrane helix</keyword>
<dbReference type="RefSeq" id="WP_267542657.1">
    <property type="nucleotide sequence ID" value="NZ_JAPNKA010000002.1"/>
</dbReference>
<evidence type="ECO:0000313" key="2">
    <source>
        <dbReference type="EMBL" id="MCY1083780.1"/>
    </source>
</evidence>
<keyword evidence="3" id="KW-1185">Reference proteome</keyword>
<comment type="caution">
    <text evidence="2">The sequence shown here is derived from an EMBL/GenBank/DDBJ whole genome shotgun (WGS) entry which is preliminary data.</text>
</comment>
<protein>
    <recommendedName>
        <fullName evidence="4">Lipoprotein</fullName>
    </recommendedName>
</protein>
<keyword evidence="1" id="KW-0472">Membrane</keyword>
<dbReference type="Proteomes" id="UP001207654">
    <property type="component" value="Unassembled WGS sequence"/>
</dbReference>
<accession>A0ABT4AQ05</accession>
<name>A0ABT4AQ05_9BACT</name>
<evidence type="ECO:0000256" key="1">
    <source>
        <dbReference type="SAM" id="Phobius"/>
    </source>
</evidence>
<organism evidence="2 3">
    <name type="scientific">Archangium lansingense</name>
    <dbReference type="NCBI Taxonomy" id="2995310"/>
    <lineage>
        <taxon>Bacteria</taxon>
        <taxon>Pseudomonadati</taxon>
        <taxon>Myxococcota</taxon>
        <taxon>Myxococcia</taxon>
        <taxon>Myxococcales</taxon>
        <taxon>Cystobacterineae</taxon>
        <taxon>Archangiaceae</taxon>
        <taxon>Archangium</taxon>
    </lineage>
</organism>
<evidence type="ECO:0008006" key="4">
    <source>
        <dbReference type="Google" id="ProtNLM"/>
    </source>
</evidence>
<keyword evidence="1" id="KW-0812">Transmembrane</keyword>
<proteinExistence type="predicted"/>
<feature type="transmembrane region" description="Helical" evidence="1">
    <location>
        <begin position="12"/>
        <end position="38"/>
    </location>
</feature>
<dbReference type="EMBL" id="JAPNKA010000002">
    <property type="protein sequence ID" value="MCY1083780.1"/>
    <property type="molecule type" value="Genomic_DNA"/>
</dbReference>
<evidence type="ECO:0000313" key="3">
    <source>
        <dbReference type="Proteomes" id="UP001207654"/>
    </source>
</evidence>